<accession>D8JDA2</accession>
<reference evidence="2 3" key="1">
    <citation type="journal article" date="2010" name="J. Bacteriol.">
        <title>Complete genome sequence of Halalkalicoccus jeotgali B3(T), an extremely halophilic archaeon.</title>
        <authorList>
            <person name="Roh S.W."/>
            <person name="Nam Y.D."/>
            <person name="Nam S.H."/>
            <person name="Choi S.H."/>
            <person name="Park H.S."/>
            <person name="Bae J.W."/>
        </authorList>
    </citation>
    <scope>NUCLEOTIDE SEQUENCE [LARGE SCALE GENOMIC DNA]</scope>
    <source>
        <strain evidence="3">DSM 18796 / CECT 7217 / JCM 14584 / KCTC 4019 / B3</strain>
        <plasmid evidence="3">5</plasmid>
    </source>
</reference>
<evidence type="ECO:0000313" key="2">
    <source>
        <dbReference type="EMBL" id="ADJ17255.1"/>
    </source>
</evidence>
<feature type="transmembrane region" description="Helical" evidence="1">
    <location>
        <begin position="83"/>
        <end position="101"/>
    </location>
</feature>
<sequence>MILDSLLQNFMMRSCLMRNSAAPISIERSSKALISLVRTLLSTLLVGLTILAQSSMILTYFMRIFVVLNSLTWCFATRISLEVIILTLTLEMLILVMQHFIMRFSHALIVAERHLPMLYFMRRFLQMLGLTRKRHSMIQAFLDQWLSMKKTHMLWKDCPWILIH</sequence>
<keyword evidence="2" id="KW-0614">Plasmid</keyword>
<evidence type="ECO:0000256" key="1">
    <source>
        <dbReference type="SAM" id="Phobius"/>
    </source>
</evidence>
<organism evidence="2 3">
    <name type="scientific">Halalkalicoccus jeotgali (strain DSM 18796 / CECT 7217 / JCM 14584 / KCTC 4019 / B3)</name>
    <dbReference type="NCBI Taxonomy" id="795797"/>
    <lineage>
        <taxon>Archaea</taxon>
        <taxon>Methanobacteriati</taxon>
        <taxon>Methanobacteriota</taxon>
        <taxon>Stenosarchaea group</taxon>
        <taxon>Halobacteria</taxon>
        <taxon>Halobacteriales</taxon>
        <taxon>Halococcaceae</taxon>
        <taxon>Halalkalicoccus</taxon>
    </lineage>
</organism>
<name>D8JDA2_HALJB</name>
<proteinExistence type="predicted"/>
<geneLocation type="plasmid" evidence="2 3">
    <name>5</name>
</geneLocation>
<protein>
    <submittedName>
        <fullName evidence="2">Uncharacterized protein</fullName>
    </submittedName>
</protein>
<dbReference type="AlphaFoldDB" id="D8JDA2"/>
<keyword evidence="1" id="KW-1133">Transmembrane helix</keyword>
<dbReference type="HOGENOM" id="CLU_1615257_0_0_2"/>
<dbReference type="EMBL" id="CP002067">
    <property type="protein sequence ID" value="ADJ17255.1"/>
    <property type="molecule type" value="Genomic_DNA"/>
</dbReference>
<gene>
    <name evidence="2" type="ordered locus">HacjB3_19598</name>
</gene>
<dbReference type="KEGG" id="hje:HacjB3_19598"/>
<evidence type="ECO:0000313" key="3">
    <source>
        <dbReference type="Proteomes" id="UP000000390"/>
    </source>
</evidence>
<keyword evidence="1" id="KW-0472">Membrane</keyword>
<dbReference type="Proteomes" id="UP000000390">
    <property type="component" value="Plasmid 5"/>
</dbReference>
<keyword evidence="1" id="KW-0812">Transmembrane</keyword>